<organism evidence="8 9">
    <name type="scientific">Hypsibius exemplaris</name>
    <name type="common">Freshwater tardigrade</name>
    <dbReference type="NCBI Taxonomy" id="2072580"/>
    <lineage>
        <taxon>Eukaryota</taxon>
        <taxon>Metazoa</taxon>
        <taxon>Ecdysozoa</taxon>
        <taxon>Tardigrada</taxon>
        <taxon>Eutardigrada</taxon>
        <taxon>Parachela</taxon>
        <taxon>Hypsibioidea</taxon>
        <taxon>Hypsibiidae</taxon>
        <taxon>Hypsibius</taxon>
    </lineage>
</organism>
<evidence type="ECO:0000256" key="1">
    <source>
        <dbReference type="ARBA" id="ARBA00004613"/>
    </source>
</evidence>
<protein>
    <submittedName>
        <fullName evidence="8">Equistatin</fullName>
    </submittedName>
</protein>
<evidence type="ECO:0000256" key="2">
    <source>
        <dbReference type="ARBA" id="ARBA00022525"/>
    </source>
</evidence>
<dbReference type="EMBL" id="MTYJ01000021">
    <property type="protein sequence ID" value="OQV21827.1"/>
    <property type="molecule type" value="Genomic_DNA"/>
</dbReference>
<dbReference type="InterPro" id="IPR036857">
    <property type="entry name" value="Thyroglobulin_1_sf"/>
</dbReference>
<dbReference type="PANTHER" id="PTHR12352:SF3">
    <property type="entry name" value="NIDOGEN-2"/>
    <property type="match status" value="1"/>
</dbReference>
<dbReference type="GO" id="GO:0005615">
    <property type="term" value="C:extracellular space"/>
    <property type="evidence" value="ECO:0007669"/>
    <property type="project" value="TreeGrafter"/>
</dbReference>
<dbReference type="InterPro" id="IPR000716">
    <property type="entry name" value="Thyroglobulin_1"/>
</dbReference>
<keyword evidence="2" id="KW-0964">Secreted</keyword>
<evidence type="ECO:0000256" key="3">
    <source>
        <dbReference type="ARBA" id="ARBA00022737"/>
    </source>
</evidence>
<feature type="chain" id="PRO_5012009110" evidence="6">
    <location>
        <begin position="18"/>
        <end position="223"/>
    </location>
</feature>
<comment type="caution">
    <text evidence="8">The sequence shown here is derived from an EMBL/GenBank/DDBJ whole genome shotgun (WGS) entry which is preliminary data.</text>
</comment>
<dbReference type="SMART" id="SM00211">
    <property type="entry name" value="TY"/>
    <property type="match status" value="3"/>
</dbReference>
<evidence type="ECO:0000259" key="7">
    <source>
        <dbReference type="PROSITE" id="PS51162"/>
    </source>
</evidence>
<dbReference type="CDD" id="cd00191">
    <property type="entry name" value="TY"/>
    <property type="match status" value="1"/>
</dbReference>
<evidence type="ECO:0000256" key="5">
    <source>
        <dbReference type="PROSITE-ProRule" id="PRU00500"/>
    </source>
</evidence>
<dbReference type="SUPFAM" id="SSF57610">
    <property type="entry name" value="Thyroglobulin type-1 domain"/>
    <property type="match status" value="3"/>
</dbReference>
<comment type="caution">
    <text evidence="5">Lacks conserved residue(s) required for the propagation of feature annotation.</text>
</comment>
<feature type="domain" description="Thyroglobulin type-1" evidence="7">
    <location>
        <begin position="32"/>
        <end position="95"/>
    </location>
</feature>
<keyword evidence="3" id="KW-0677">Repeat</keyword>
<evidence type="ECO:0000313" key="8">
    <source>
        <dbReference type="EMBL" id="OQV21827.1"/>
    </source>
</evidence>
<name>A0A1W0X2Q9_HYPEX</name>
<dbReference type="PANTHER" id="PTHR12352">
    <property type="entry name" value="SECRETED MODULAR CALCIUM-BINDING PROTEIN"/>
    <property type="match status" value="1"/>
</dbReference>
<reference evidence="9" key="1">
    <citation type="submission" date="2017-01" db="EMBL/GenBank/DDBJ databases">
        <title>Comparative genomics of anhydrobiosis in the tardigrade Hypsibius dujardini.</title>
        <authorList>
            <person name="Yoshida Y."/>
            <person name="Koutsovoulos G."/>
            <person name="Laetsch D."/>
            <person name="Stevens L."/>
            <person name="Kumar S."/>
            <person name="Horikawa D."/>
            <person name="Ishino K."/>
            <person name="Komine S."/>
            <person name="Tomita M."/>
            <person name="Blaxter M."/>
            <person name="Arakawa K."/>
        </authorList>
    </citation>
    <scope>NUCLEOTIDE SEQUENCE [LARGE SCALE GENOMIC DNA]</scope>
    <source>
        <strain evidence="9">Z151</strain>
    </source>
</reference>
<evidence type="ECO:0000313" key="9">
    <source>
        <dbReference type="Proteomes" id="UP000192578"/>
    </source>
</evidence>
<keyword evidence="4 5" id="KW-1015">Disulfide bond</keyword>
<accession>A0A1W0X2Q9</accession>
<dbReference type="InterPro" id="IPR051950">
    <property type="entry name" value="Dev_reg/Prot_inhib"/>
</dbReference>
<keyword evidence="9" id="KW-1185">Reference proteome</keyword>
<evidence type="ECO:0000256" key="4">
    <source>
        <dbReference type="ARBA" id="ARBA00023157"/>
    </source>
</evidence>
<dbReference type="PROSITE" id="PS51162">
    <property type="entry name" value="THYROGLOBULIN_1_2"/>
    <property type="match status" value="2"/>
</dbReference>
<dbReference type="GO" id="GO:0007160">
    <property type="term" value="P:cell-matrix adhesion"/>
    <property type="evidence" value="ECO:0007669"/>
    <property type="project" value="TreeGrafter"/>
</dbReference>
<dbReference type="PROSITE" id="PS00484">
    <property type="entry name" value="THYROGLOBULIN_1_1"/>
    <property type="match status" value="1"/>
</dbReference>
<dbReference type="GO" id="GO:0005604">
    <property type="term" value="C:basement membrane"/>
    <property type="evidence" value="ECO:0007669"/>
    <property type="project" value="TreeGrafter"/>
</dbReference>
<gene>
    <name evidence="8" type="ORF">BV898_04398</name>
</gene>
<feature type="disulfide bond" evidence="5">
    <location>
        <begin position="75"/>
        <end position="95"/>
    </location>
</feature>
<proteinExistence type="predicted"/>
<dbReference type="OrthoDB" id="6425141at2759"/>
<dbReference type="AlphaFoldDB" id="A0A1W0X2Q9"/>
<keyword evidence="6" id="KW-0732">Signal</keyword>
<feature type="domain" description="Thyroglobulin type-1" evidence="7">
    <location>
        <begin position="154"/>
        <end position="222"/>
    </location>
</feature>
<dbReference type="Pfam" id="PF00086">
    <property type="entry name" value="Thyroglobulin_1"/>
    <property type="match status" value="3"/>
</dbReference>
<feature type="signal peptide" evidence="6">
    <location>
        <begin position="1"/>
        <end position="17"/>
    </location>
</feature>
<dbReference type="Gene3D" id="4.10.800.10">
    <property type="entry name" value="Thyroglobulin type-1"/>
    <property type="match status" value="3"/>
</dbReference>
<comment type="subcellular location">
    <subcellularLocation>
        <location evidence="1">Secreted</location>
    </subcellularLocation>
</comment>
<evidence type="ECO:0000256" key="6">
    <source>
        <dbReference type="SAM" id="SignalP"/>
    </source>
</evidence>
<sequence length="223" mass="23819">MQTALLFLAVAVLGASAQLVAFPPQRPTPLTGGNCRSHLASVEQQGLLGAWRPRCEADGSYSSRQVHASTGMAFCVDPAGVTILAPAHNIRACECPRQRARLLHTTSQIALGQFLPRCETDGTFSALQIHASTGYAKCFTEDGQEIMSGRGIRACKCPRERFAALNQSQGMVGRMVPQCDATTGAYNKRQSHPSTGYSWCVDEEGQQVGDAVPPASHATLVCN</sequence>
<dbReference type="Proteomes" id="UP000192578">
    <property type="component" value="Unassembled WGS sequence"/>
</dbReference>